<name>A0A6C0JD58_9ZZZZ</name>
<accession>A0A6C0JD58</accession>
<sequence>MKSTKTQRKIISAPKKYIPDKLTRKERLVQEKELAMSRKQYKKGKYYTRKKASSYTPKKSNHIRNAEQTYNVTIIPNNSLSKKTGCSLKALNAIVKKGQGAYYSSGSRPNQTAHSWGYARLASAITGGKAAAVDFNIIKNGCKKNGTAYRLARVAQKKHKRGTRKVPRYKRH</sequence>
<dbReference type="AlphaFoldDB" id="A0A6C0JD58"/>
<reference evidence="2" key="1">
    <citation type="journal article" date="2020" name="Nature">
        <title>Giant virus diversity and host interactions through global metagenomics.</title>
        <authorList>
            <person name="Schulz F."/>
            <person name="Roux S."/>
            <person name="Paez-Espino D."/>
            <person name="Jungbluth S."/>
            <person name="Walsh D.A."/>
            <person name="Denef V.J."/>
            <person name="McMahon K.D."/>
            <person name="Konstantinidis K.T."/>
            <person name="Eloe-Fadrosh E.A."/>
            <person name="Kyrpides N.C."/>
            <person name="Woyke T."/>
        </authorList>
    </citation>
    <scope>NUCLEOTIDE SEQUENCE</scope>
    <source>
        <strain evidence="2">GVMAG-M-3300025880-76</strain>
    </source>
</reference>
<dbReference type="EMBL" id="MN740362">
    <property type="protein sequence ID" value="QHU02770.1"/>
    <property type="molecule type" value="Genomic_DNA"/>
</dbReference>
<evidence type="ECO:0000259" key="1">
    <source>
        <dbReference type="Pfam" id="PF19141"/>
    </source>
</evidence>
<protein>
    <recommendedName>
        <fullName evidence="1">DUF5824 domain-containing protein</fullName>
    </recommendedName>
</protein>
<dbReference type="InterPro" id="IPR043862">
    <property type="entry name" value="DUF5824"/>
</dbReference>
<organism evidence="2">
    <name type="scientific">viral metagenome</name>
    <dbReference type="NCBI Taxonomy" id="1070528"/>
    <lineage>
        <taxon>unclassified sequences</taxon>
        <taxon>metagenomes</taxon>
        <taxon>organismal metagenomes</taxon>
    </lineage>
</organism>
<dbReference type="Pfam" id="PF19141">
    <property type="entry name" value="DUF5824"/>
    <property type="match status" value="1"/>
</dbReference>
<evidence type="ECO:0000313" key="2">
    <source>
        <dbReference type="EMBL" id="QHU02770.1"/>
    </source>
</evidence>
<proteinExistence type="predicted"/>
<feature type="domain" description="DUF5824" evidence="1">
    <location>
        <begin position="14"/>
        <end position="134"/>
    </location>
</feature>